<reference evidence="2" key="1">
    <citation type="journal article" date="2019" name="Int. J. Syst. Evol. Microbiol.">
        <title>The Global Catalogue of Microorganisms (GCM) 10K type strain sequencing project: providing services to taxonomists for standard genome sequencing and annotation.</title>
        <authorList>
            <consortium name="The Broad Institute Genomics Platform"/>
            <consortium name="The Broad Institute Genome Sequencing Center for Infectious Disease"/>
            <person name="Wu L."/>
            <person name="Ma J."/>
        </authorList>
    </citation>
    <scope>NUCLEOTIDE SEQUENCE [LARGE SCALE GENOMIC DNA]</scope>
    <source>
        <strain evidence="2">CGMCC 1.12942</strain>
    </source>
</reference>
<dbReference type="Proteomes" id="UP001596500">
    <property type="component" value="Unassembled WGS sequence"/>
</dbReference>
<evidence type="ECO:0000313" key="2">
    <source>
        <dbReference type="Proteomes" id="UP001596500"/>
    </source>
</evidence>
<accession>A0ABW2RL77</accession>
<dbReference type="RefSeq" id="WP_379865320.1">
    <property type="nucleotide sequence ID" value="NZ_JBHTBW010000038.1"/>
</dbReference>
<sequence length="205" mass="23317">MIQTSISPISSAQSFLVGTKPAVLENVAKIDPKQLRELERFPHFSLSDGFAMFFKTEDMMRNFEESVVGLEVKSKEYQIILGNVLGYPPLAVEFFAKKFSGELSKEEFMMRKVSLHFSGISCMGDVFDLRENVNWLLELLLSNLDMVLGDNDPCDFSDRHLPLHLEEKGSDFAETYFLIRTLVLVFSRFFGGANGYCLMGLFHTK</sequence>
<name>A0ABW2RL77_9BACL</name>
<organism evidence="1 2">
    <name type="scientific">Laceyella putida</name>
    <dbReference type="NCBI Taxonomy" id="110101"/>
    <lineage>
        <taxon>Bacteria</taxon>
        <taxon>Bacillati</taxon>
        <taxon>Bacillota</taxon>
        <taxon>Bacilli</taxon>
        <taxon>Bacillales</taxon>
        <taxon>Thermoactinomycetaceae</taxon>
        <taxon>Laceyella</taxon>
    </lineage>
</organism>
<proteinExistence type="predicted"/>
<dbReference type="EMBL" id="JBHTBW010000038">
    <property type="protein sequence ID" value="MFC7441835.1"/>
    <property type="molecule type" value="Genomic_DNA"/>
</dbReference>
<protein>
    <submittedName>
        <fullName evidence="1">Uncharacterized protein</fullName>
    </submittedName>
</protein>
<evidence type="ECO:0000313" key="1">
    <source>
        <dbReference type="EMBL" id="MFC7441835.1"/>
    </source>
</evidence>
<keyword evidence="2" id="KW-1185">Reference proteome</keyword>
<gene>
    <name evidence="1" type="ORF">ACFQNG_12100</name>
</gene>
<comment type="caution">
    <text evidence="1">The sequence shown here is derived from an EMBL/GenBank/DDBJ whole genome shotgun (WGS) entry which is preliminary data.</text>
</comment>